<dbReference type="GO" id="GO:0004672">
    <property type="term" value="F:protein kinase activity"/>
    <property type="evidence" value="ECO:0007669"/>
    <property type="project" value="UniProtKB-ARBA"/>
</dbReference>
<name>A0A2W7N9K1_9BACT</name>
<dbReference type="CDD" id="cd00088">
    <property type="entry name" value="HPT"/>
    <property type="match status" value="1"/>
</dbReference>
<comment type="caution">
    <text evidence="3">The sequence shown here is derived from an EMBL/GenBank/DDBJ whole genome shotgun (WGS) entry which is preliminary data.</text>
</comment>
<dbReference type="Gene3D" id="1.20.120.160">
    <property type="entry name" value="HPT domain"/>
    <property type="match status" value="1"/>
</dbReference>
<gene>
    <name evidence="3" type="ORF">LX69_01798</name>
</gene>
<evidence type="ECO:0000256" key="1">
    <source>
        <dbReference type="PROSITE-ProRule" id="PRU00110"/>
    </source>
</evidence>
<dbReference type="SUPFAM" id="SSF47226">
    <property type="entry name" value="Histidine-containing phosphotransfer domain, HPT domain"/>
    <property type="match status" value="1"/>
</dbReference>
<dbReference type="SMART" id="SM00073">
    <property type="entry name" value="HPT"/>
    <property type="match status" value="1"/>
</dbReference>
<dbReference type="Pfam" id="PF01627">
    <property type="entry name" value="Hpt"/>
    <property type="match status" value="1"/>
</dbReference>
<dbReference type="RefSeq" id="WP_111445585.1">
    <property type="nucleotide sequence ID" value="NZ_QKZK01000012.1"/>
</dbReference>
<feature type="modified residue" description="Phosphohistidine" evidence="1">
    <location>
        <position position="45"/>
    </location>
</feature>
<dbReference type="EMBL" id="QKZK01000012">
    <property type="protein sequence ID" value="PZX16728.1"/>
    <property type="molecule type" value="Genomic_DNA"/>
</dbReference>
<keyword evidence="3" id="KW-0418">Kinase</keyword>
<keyword evidence="1" id="KW-0597">Phosphoprotein</keyword>
<sequence>MNDEIKNIFISEASDQLSSIESLINDSNRMTPQDALVEKVFLTMHSIKGSSPMFGFQHMPLMALPVEKTFAKIRKGEINLTQELIYKTHCIIKHLQQVLNNRDDQALVQLCENDEAVVYFNNLCS</sequence>
<proteinExistence type="predicted"/>
<dbReference type="Proteomes" id="UP000249239">
    <property type="component" value="Unassembled WGS sequence"/>
</dbReference>
<evidence type="ECO:0000259" key="2">
    <source>
        <dbReference type="PROSITE" id="PS50894"/>
    </source>
</evidence>
<accession>A0A2W7N9K1</accession>
<dbReference type="InterPro" id="IPR008207">
    <property type="entry name" value="Sig_transdc_His_kin_Hpt_dom"/>
</dbReference>
<reference evidence="3 4" key="1">
    <citation type="submission" date="2018-06" db="EMBL/GenBank/DDBJ databases">
        <title>Genomic Encyclopedia of Archaeal and Bacterial Type Strains, Phase II (KMG-II): from individual species to whole genera.</title>
        <authorList>
            <person name="Goeker M."/>
        </authorList>
    </citation>
    <scope>NUCLEOTIDE SEQUENCE [LARGE SCALE GENOMIC DNA]</scope>
    <source>
        <strain evidence="3 4">DSM 6779</strain>
    </source>
</reference>
<dbReference type="OrthoDB" id="1121554at2"/>
<evidence type="ECO:0000313" key="3">
    <source>
        <dbReference type="EMBL" id="PZX16728.1"/>
    </source>
</evidence>
<feature type="domain" description="HPt" evidence="2">
    <location>
        <begin position="1"/>
        <end position="102"/>
    </location>
</feature>
<dbReference type="InterPro" id="IPR036641">
    <property type="entry name" value="HPT_dom_sf"/>
</dbReference>
<dbReference type="AlphaFoldDB" id="A0A2W7N9K1"/>
<protein>
    <submittedName>
        <fullName evidence="3">Two-component system chemotaxis sensor kinase CheA</fullName>
    </submittedName>
</protein>
<evidence type="ECO:0000313" key="4">
    <source>
        <dbReference type="Proteomes" id="UP000249239"/>
    </source>
</evidence>
<organism evidence="3 4">
    <name type="scientific">Breznakibacter xylanolyticus</name>
    <dbReference type="NCBI Taxonomy" id="990"/>
    <lineage>
        <taxon>Bacteria</taxon>
        <taxon>Pseudomonadati</taxon>
        <taxon>Bacteroidota</taxon>
        <taxon>Bacteroidia</taxon>
        <taxon>Marinilabiliales</taxon>
        <taxon>Marinilabiliaceae</taxon>
        <taxon>Breznakibacter</taxon>
    </lineage>
</organism>
<dbReference type="GO" id="GO:0000160">
    <property type="term" value="P:phosphorelay signal transduction system"/>
    <property type="evidence" value="ECO:0007669"/>
    <property type="project" value="InterPro"/>
</dbReference>
<dbReference type="PROSITE" id="PS50894">
    <property type="entry name" value="HPT"/>
    <property type="match status" value="1"/>
</dbReference>
<keyword evidence="3" id="KW-0808">Transferase</keyword>
<keyword evidence="4" id="KW-1185">Reference proteome</keyword>